<evidence type="ECO:0000313" key="2">
    <source>
        <dbReference type="EMBL" id="KOO48664.1"/>
    </source>
</evidence>
<reference evidence="3" key="1">
    <citation type="submission" date="2015-08" db="EMBL/GenBank/DDBJ databases">
        <title>Fjat-10028 dsm 16317.</title>
        <authorList>
            <person name="Liu B."/>
            <person name="Wang J."/>
            <person name="Zhu Y."/>
            <person name="Liu G."/>
            <person name="Chen Q."/>
            <person name="Chen Z."/>
            <person name="Lan J."/>
            <person name="Che J."/>
            <person name="Ge C."/>
            <person name="Shi H."/>
            <person name="Pan Z."/>
            <person name="Liu X."/>
        </authorList>
    </citation>
    <scope>NUCLEOTIDE SEQUENCE [LARGE SCALE GENOMIC DNA]</scope>
    <source>
        <strain evidence="3">DSM 16317</strain>
    </source>
</reference>
<dbReference type="AlphaFoldDB" id="A0A0M0LC64"/>
<keyword evidence="1" id="KW-0472">Membrane</keyword>
<dbReference type="Proteomes" id="UP000036867">
    <property type="component" value="Unassembled WGS sequence"/>
</dbReference>
<dbReference type="EMBL" id="LILB01000005">
    <property type="protein sequence ID" value="KOO48664.1"/>
    <property type="molecule type" value="Genomic_DNA"/>
</dbReference>
<sequence>MSEVLLYTSVTLSIIITIAFGFEKVFENRLFQMLCLGLIFIIGILVLINFFIAKQEGLSNLLRSYFVLMLAFLLLNFMSALVSVKRAIIWGTLWIFISFVLLISS</sequence>
<feature type="transmembrane region" description="Helical" evidence="1">
    <location>
        <begin position="64"/>
        <end position="81"/>
    </location>
</feature>
<protein>
    <submittedName>
        <fullName evidence="2">Uncharacterized protein</fullName>
    </submittedName>
</protein>
<evidence type="ECO:0000313" key="3">
    <source>
        <dbReference type="Proteomes" id="UP000036867"/>
    </source>
</evidence>
<keyword evidence="1" id="KW-1133">Transmembrane helix</keyword>
<feature type="transmembrane region" description="Helical" evidence="1">
    <location>
        <begin position="87"/>
        <end position="104"/>
    </location>
</feature>
<dbReference type="GeneID" id="301136332"/>
<comment type="caution">
    <text evidence="2">The sequence shown here is derived from an EMBL/GenBank/DDBJ whole genome shotgun (WGS) entry which is preliminary data.</text>
</comment>
<gene>
    <name evidence="2" type="ORF">AMD00_09470</name>
</gene>
<dbReference type="RefSeq" id="WP_053416846.1">
    <property type="nucleotide sequence ID" value="NZ_LILB01000005.1"/>
</dbReference>
<accession>A0A0M0LC64</accession>
<organism evidence="2 3">
    <name type="scientific">Viridibacillus arvi</name>
    <dbReference type="NCBI Taxonomy" id="263475"/>
    <lineage>
        <taxon>Bacteria</taxon>
        <taxon>Bacillati</taxon>
        <taxon>Bacillota</taxon>
        <taxon>Bacilli</taxon>
        <taxon>Bacillales</taxon>
        <taxon>Caryophanaceae</taxon>
        <taxon>Viridibacillus</taxon>
    </lineage>
</organism>
<keyword evidence="1" id="KW-0812">Transmembrane</keyword>
<feature type="transmembrane region" description="Helical" evidence="1">
    <location>
        <begin position="31"/>
        <end position="52"/>
    </location>
</feature>
<name>A0A0M0LC64_9BACL</name>
<evidence type="ECO:0000256" key="1">
    <source>
        <dbReference type="SAM" id="Phobius"/>
    </source>
</evidence>
<proteinExistence type="predicted"/>
<keyword evidence="3" id="KW-1185">Reference proteome</keyword>